<evidence type="ECO:0000313" key="3">
    <source>
        <dbReference type="Proteomes" id="UP000612233"/>
    </source>
</evidence>
<reference evidence="2" key="1">
    <citation type="submission" date="2020-09" db="EMBL/GenBank/DDBJ databases">
        <authorList>
            <person name="Kim M.K."/>
        </authorList>
    </citation>
    <scope>NUCLEOTIDE SEQUENCE</scope>
    <source>
        <strain evidence="2">BT664</strain>
    </source>
</reference>
<proteinExistence type="predicted"/>
<comment type="caution">
    <text evidence="2">The sequence shown here is derived from an EMBL/GenBank/DDBJ whole genome shotgun (WGS) entry which is preliminary data.</text>
</comment>
<dbReference type="Proteomes" id="UP000612233">
    <property type="component" value="Unassembled WGS sequence"/>
</dbReference>
<protein>
    <submittedName>
        <fullName evidence="2">T9SS type A sorting domain-containing protein</fullName>
    </submittedName>
</protein>
<dbReference type="NCBIfam" id="TIGR04183">
    <property type="entry name" value="Por_Secre_tail"/>
    <property type="match status" value="1"/>
</dbReference>
<dbReference type="RefSeq" id="WP_191006750.1">
    <property type="nucleotide sequence ID" value="NZ_JACXAD010000025.1"/>
</dbReference>
<dbReference type="InterPro" id="IPR026444">
    <property type="entry name" value="Secre_tail"/>
</dbReference>
<dbReference type="Gene3D" id="2.60.40.10">
    <property type="entry name" value="Immunoglobulins"/>
    <property type="match status" value="2"/>
</dbReference>
<evidence type="ECO:0000259" key="1">
    <source>
        <dbReference type="PROSITE" id="PS51484"/>
    </source>
</evidence>
<dbReference type="EMBL" id="JACXAD010000025">
    <property type="protein sequence ID" value="MBD2769942.1"/>
    <property type="molecule type" value="Genomic_DNA"/>
</dbReference>
<name>A0A927BFJ5_9BACT</name>
<dbReference type="PROSITE" id="PS51484">
    <property type="entry name" value="G8"/>
    <property type="match status" value="1"/>
</dbReference>
<feature type="domain" description="G8" evidence="1">
    <location>
        <begin position="99"/>
        <end position="261"/>
    </location>
</feature>
<keyword evidence="3" id="KW-1185">Reference proteome</keyword>
<evidence type="ECO:0000313" key="2">
    <source>
        <dbReference type="EMBL" id="MBD2769942.1"/>
    </source>
</evidence>
<gene>
    <name evidence="2" type="ORF">IC235_18795</name>
</gene>
<accession>A0A927BFJ5</accession>
<dbReference type="Pfam" id="PF10162">
    <property type="entry name" value="G8"/>
    <property type="match status" value="1"/>
</dbReference>
<dbReference type="InterPro" id="IPR019316">
    <property type="entry name" value="G8_domain"/>
</dbReference>
<dbReference type="InterPro" id="IPR013783">
    <property type="entry name" value="Ig-like_fold"/>
</dbReference>
<dbReference type="Pfam" id="PF18962">
    <property type="entry name" value="Por_Secre_tail"/>
    <property type="match status" value="1"/>
</dbReference>
<sequence>MLQNLLSRNTPYLPVVDRSAQRCRWQPLVAAAFGLLALTPGAYAQHLTLPPPMAERIVVPAAAVAAPLVTAAPAALIMAHRGLASISSTATGGNWSDPTTWVGGVVPTSSDDVTIAAGATVTLDQAGSCSSLTVASTGSLLTSATTSYSLQVAGSVLNNGTLDLSASASIGSGLRFTGAGNASFAGTGTTDLHALSLAKSVRADIVEMNLPSISVKGSSASGDGFLFTRTTGATPADDMTGTLRISGTAPITNQVFGNGAAYVIPATGGLWLNNARFTVVGQNGSASVNGLLRISAGTYNVGTASGNSLSFGSGALFTMEGGTLNGAGRITSYTSATATTSITFSMSGGTINVSTVGNASAAPSFGFSGTSTMSGGTINLVQRSTAATPLDYNMNATSSFFFTGGTLNVGTGATTTNFDFRIRGNVPNLTIDNTTSNKSVLLTAQINCYGTVLVPVGTTLNLNGFSLLVAGATVTNNGTLAGTTVSSTLYFAGATAQTLVGTGTFTTVRSLTIDNAAGVTLTVPLVVTRLNMFTGNLNGVNNLTIGDGSTLLFTIQIGVGNNPGSSGSITSAPTFNLGTGALQLLYAPETTARTTGFEIPPTRVVDAITVNNPAGVILAGGNLTLNASGVTNGSLTLTAGILTTSATNKLTIGTAAATIPPGLANSYVKGPLGITVNSTTAVSRTFAVGDAGGWRPVVVTGITTSTPQVFTVTVVNGPTGGTPVLPLTTLNPTRYVRLENSVALPATARVQLSYGAGEISNATTAVVAQAATAAGTYVSLGRAAFTAPTTGLASTLNLTPGNDFFVLANNEGGVLSTSVTSVCGGTNSGTLTLTGNASGSTITGYEADAGSGFVAVPGSNTTATLAFTNLLATTTFRAVILTTDNRTVYSTPITVTVNSIPTATLTATTPVSFCGSGTLTLTATPVAGATYQYQLNGSNIAGATSASYTTTVTASGSYSVVVTSAASCSATSAPVAVTVNPSTTATFAYSGASFCQGGTNPTPTITGTAGGTFSSTAGLSLNTSTGTIDLIASTPGTYTITYSVAGACPSSATAVVTITSLPVATFSYASTAYCTSGSNPAPVIPATSTAGTFSSTAGLTINAATGVITLASSTPGTYVVTNTVGAAGGCPAITATFSVTITSPPVATFSYASAAYCTSGSNPAPVIPAPSTAGTFSSTAGLTINATTGVITLASSTPGTYVVTNTVGAAGGCAAATATFSVTITSPQAATFSYASTAYCTSGTNPAPVIPAPSTAGTFSSTAGLIINATTGVITLASSTPGTYVVTNTVGASGGCPAATATFSVTITRPLVATFSYASAAYCTSGTNPAPVIPALSTAGTFSSTAGLTINATTGVITLASSTPGTYVVTNTVGASGGCAGATATFSVTITSPQVATFSYASAAYCTSGTNPAPVIPAPSTAGTFSSTAGLTINPTTGVITLASSTPGTYVVTNTVGAAGGCAAVTATFSVTITRPPVATFSYASAAYCTSGTNPAPVIPAPSTAGTFSSTVGLTINATTGVITLGSSTPGTYVVTNTVGAAGGCAAVTATFSVTINPVPATPTISVAYNGPTVRLTSSAASGNQWFLNGVAVAGATNQVYVVNSAAQFGGYTVTTTNASGCTSAPSAPLVVSSSVKPLAGSSLNVYPNPTHDGKLHVELTGYRKAVELTLFNALGQPVQTRTVPASAGSTTTTLDLTPLPTGVYILRTRTEGGLDTRRIVKQ</sequence>
<organism evidence="2 3">
    <name type="scientific">Hymenobacter montanus</name>
    <dbReference type="NCBI Taxonomy" id="2771359"/>
    <lineage>
        <taxon>Bacteria</taxon>
        <taxon>Pseudomonadati</taxon>
        <taxon>Bacteroidota</taxon>
        <taxon>Cytophagia</taxon>
        <taxon>Cytophagales</taxon>
        <taxon>Hymenobacteraceae</taxon>
        <taxon>Hymenobacter</taxon>
    </lineage>
</organism>